<reference evidence="1" key="1">
    <citation type="submission" date="2019-07" db="EMBL/GenBank/DDBJ databases">
        <authorList>
            <person name="Dittberner H."/>
        </authorList>
    </citation>
    <scope>NUCLEOTIDE SEQUENCE [LARGE SCALE GENOMIC DNA]</scope>
</reference>
<evidence type="ECO:0000313" key="2">
    <source>
        <dbReference type="Proteomes" id="UP000489600"/>
    </source>
</evidence>
<dbReference type="OrthoDB" id="1112763at2759"/>
<dbReference type="EMBL" id="CABITT030000007">
    <property type="protein sequence ID" value="VVB11119.1"/>
    <property type="molecule type" value="Genomic_DNA"/>
</dbReference>
<gene>
    <name evidence="1" type="ORF">ANE_LOCUS21563</name>
</gene>
<comment type="caution">
    <text evidence="1">The sequence shown here is derived from an EMBL/GenBank/DDBJ whole genome shotgun (WGS) entry which is preliminary data.</text>
</comment>
<sequence>MIKKDVEFSEAIDGILFVTDMRNISSLGSMDLGWNEPVIMRGLMFQESAKNLGMILGPTKLYKGGV</sequence>
<protein>
    <submittedName>
        <fullName evidence="1">Uncharacterized protein</fullName>
    </submittedName>
</protein>
<proteinExistence type="predicted"/>
<evidence type="ECO:0000313" key="1">
    <source>
        <dbReference type="EMBL" id="VVB11119.1"/>
    </source>
</evidence>
<dbReference type="AlphaFoldDB" id="A0A565CBZ8"/>
<accession>A0A565CBZ8</accession>
<keyword evidence="2" id="KW-1185">Reference proteome</keyword>
<organism evidence="1 2">
    <name type="scientific">Arabis nemorensis</name>
    <dbReference type="NCBI Taxonomy" id="586526"/>
    <lineage>
        <taxon>Eukaryota</taxon>
        <taxon>Viridiplantae</taxon>
        <taxon>Streptophyta</taxon>
        <taxon>Embryophyta</taxon>
        <taxon>Tracheophyta</taxon>
        <taxon>Spermatophyta</taxon>
        <taxon>Magnoliopsida</taxon>
        <taxon>eudicotyledons</taxon>
        <taxon>Gunneridae</taxon>
        <taxon>Pentapetalae</taxon>
        <taxon>rosids</taxon>
        <taxon>malvids</taxon>
        <taxon>Brassicales</taxon>
        <taxon>Brassicaceae</taxon>
        <taxon>Arabideae</taxon>
        <taxon>Arabis</taxon>
    </lineage>
</organism>
<name>A0A565CBZ8_9BRAS</name>
<dbReference type="Proteomes" id="UP000489600">
    <property type="component" value="Unassembled WGS sequence"/>
</dbReference>